<feature type="transmembrane region" description="Helical" evidence="11">
    <location>
        <begin position="12"/>
        <end position="37"/>
    </location>
</feature>
<dbReference type="EMBL" id="WTVQ01000001">
    <property type="protein sequence ID" value="NMG73188.1"/>
    <property type="molecule type" value="Genomic_DNA"/>
</dbReference>
<proteinExistence type="inferred from homology"/>
<evidence type="ECO:0000256" key="3">
    <source>
        <dbReference type="ARBA" id="ARBA00022475"/>
    </source>
</evidence>
<gene>
    <name evidence="13" type="ORF">GPA25_00270</name>
</gene>
<keyword evidence="3" id="KW-1003">Cell membrane</keyword>
<dbReference type="Proteomes" id="UP000648984">
    <property type="component" value="Unassembled WGS sequence"/>
</dbReference>
<reference evidence="13 14" key="1">
    <citation type="submission" date="2019-12" db="EMBL/GenBank/DDBJ databases">
        <title>Comparative genomics gives insights into the taxonomy of the Azoarcus-Aromatoleum group and reveals separate origins of nif in the plant-associated Azoarcus and non-plant-associated Aromatoleum sub-groups.</title>
        <authorList>
            <person name="Lafos M."/>
            <person name="Maluk M."/>
            <person name="Batista M."/>
            <person name="Junghare M."/>
            <person name="Carmona M."/>
            <person name="Faoro H."/>
            <person name="Cruz L.M."/>
            <person name="Battistoni F."/>
            <person name="De Souza E."/>
            <person name="Pedrosa F."/>
            <person name="Chen W.-M."/>
            <person name="Poole P.S."/>
            <person name="Dixon R.A."/>
            <person name="James E.K."/>
        </authorList>
    </citation>
    <scope>NUCLEOTIDE SEQUENCE [LARGE SCALE GENOMIC DNA]</scope>
    <source>
        <strain evidence="13 14">22Lin</strain>
    </source>
</reference>
<evidence type="ECO:0000256" key="4">
    <source>
        <dbReference type="ARBA" id="ARBA00022481"/>
    </source>
</evidence>
<dbReference type="InterPro" id="IPR022346">
    <property type="entry name" value="T2SS_GspH"/>
</dbReference>
<evidence type="ECO:0000256" key="11">
    <source>
        <dbReference type="SAM" id="Phobius"/>
    </source>
</evidence>
<accession>A0ABX1Q4I5</accession>
<dbReference type="Pfam" id="PF12019">
    <property type="entry name" value="GspH"/>
    <property type="match status" value="1"/>
</dbReference>
<evidence type="ECO:0000256" key="8">
    <source>
        <dbReference type="ARBA" id="ARBA00023136"/>
    </source>
</evidence>
<dbReference type="SUPFAM" id="SSF54523">
    <property type="entry name" value="Pili subunits"/>
    <property type="match status" value="1"/>
</dbReference>
<feature type="domain" description="General secretion pathway GspH" evidence="12">
    <location>
        <begin position="50"/>
        <end position="152"/>
    </location>
</feature>
<organism evidence="13 14">
    <name type="scientific">Aromatoleum diolicum</name>
    <dbReference type="NCBI Taxonomy" id="75796"/>
    <lineage>
        <taxon>Bacteria</taxon>
        <taxon>Pseudomonadati</taxon>
        <taxon>Pseudomonadota</taxon>
        <taxon>Betaproteobacteria</taxon>
        <taxon>Rhodocyclales</taxon>
        <taxon>Rhodocyclaceae</taxon>
        <taxon>Aromatoleum</taxon>
    </lineage>
</organism>
<dbReference type="InterPro" id="IPR012902">
    <property type="entry name" value="N_methyl_site"/>
</dbReference>
<evidence type="ECO:0000256" key="7">
    <source>
        <dbReference type="ARBA" id="ARBA00022989"/>
    </source>
</evidence>
<evidence type="ECO:0000256" key="5">
    <source>
        <dbReference type="ARBA" id="ARBA00022519"/>
    </source>
</evidence>
<keyword evidence="6 11" id="KW-0812">Transmembrane</keyword>
<evidence type="ECO:0000256" key="9">
    <source>
        <dbReference type="ARBA" id="ARBA00025772"/>
    </source>
</evidence>
<dbReference type="Pfam" id="PF07963">
    <property type="entry name" value="N_methyl"/>
    <property type="match status" value="1"/>
</dbReference>
<evidence type="ECO:0000256" key="1">
    <source>
        <dbReference type="ARBA" id="ARBA00004377"/>
    </source>
</evidence>
<dbReference type="RefSeq" id="WP_169258348.1">
    <property type="nucleotide sequence ID" value="NZ_WTVQ01000001.1"/>
</dbReference>
<evidence type="ECO:0000259" key="12">
    <source>
        <dbReference type="Pfam" id="PF12019"/>
    </source>
</evidence>
<sequence length="171" mass="18118">MLKYPVRRANIAGFTLIEAMTTISILMIIVGLAGPSFEMMLARFRVRSGADTVMAGLLLARSEALRRNQPVKFTLTAGSTDWTIATVNPVSTIQAAPGGGNARLTTTTNANQTAVTFVSSGLVDTSVARLAQIDVSAGIAGINDWRIEIHNGGQTRLCDPTLTVANDPKKC</sequence>
<keyword evidence="4" id="KW-0488">Methylation</keyword>
<protein>
    <recommendedName>
        <fullName evidence="2">Type II secretion system protein H</fullName>
    </recommendedName>
    <alternativeName>
        <fullName evidence="10">General secretion pathway protein H</fullName>
    </alternativeName>
</protein>
<name>A0ABX1Q4I5_9RHOO</name>
<dbReference type="Gene3D" id="3.55.40.10">
    <property type="entry name" value="minor pseudopilin epsh domain"/>
    <property type="match status" value="1"/>
</dbReference>
<keyword evidence="14" id="KW-1185">Reference proteome</keyword>
<comment type="caution">
    <text evidence="13">The sequence shown here is derived from an EMBL/GenBank/DDBJ whole genome shotgun (WGS) entry which is preliminary data.</text>
</comment>
<keyword evidence="7 11" id="KW-1133">Transmembrane helix</keyword>
<evidence type="ECO:0000256" key="10">
    <source>
        <dbReference type="ARBA" id="ARBA00030775"/>
    </source>
</evidence>
<keyword evidence="5" id="KW-0997">Cell inner membrane</keyword>
<evidence type="ECO:0000256" key="6">
    <source>
        <dbReference type="ARBA" id="ARBA00022692"/>
    </source>
</evidence>
<comment type="subcellular location">
    <subcellularLocation>
        <location evidence="1">Cell inner membrane</location>
        <topology evidence="1">Single-pass membrane protein</topology>
    </subcellularLocation>
</comment>
<dbReference type="InterPro" id="IPR045584">
    <property type="entry name" value="Pilin-like"/>
</dbReference>
<dbReference type="PROSITE" id="PS00409">
    <property type="entry name" value="PROKAR_NTER_METHYL"/>
    <property type="match status" value="1"/>
</dbReference>
<evidence type="ECO:0000313" key="13">
    <source>
        <dbReference type="EMBL" id="NMG73188.1"/>
    </source>
</evidence>
<keyword evidence="8 11" id="KW-0472">Membrane</keyword>
<evidence type="ECO:0000256" key="2">
    <source>
        <dbReference type="ARBA" id="ARBA00021549"/>
    </source>
</evidence>
<evidence type="ECO:0000313" key="14">
    <source>
        <dbReference type="Proteomes" id="UP000648984"/>
    </source>
</evidence>
<comment type="similarity">
    <text evidence="9">Belongs to the GSP H family.</text>
</comment>